<dbReference type="InterPro" id="IPR009003">
    <property type="entry name" value="Peptidase_S1_PA"/>
</dbReference>
<dbReference type="OrthoDB" id="9765242at2"/>
<dbReference type="Gene3D" id="2.30.42.10">
    <property type="match status" value="1"/>
</dbReference>
<evidence type="ECO:0000313" key="4">
    <source>
        <dbReference type="Proteomes" id="UP000198571"/>
    </source>
</evidence>
<gene>
    <name evidence="3" type="ORF">SAMN05518684_101360</name>
</gene>
<feature type="domain" description="Peptidase S55" evidence="2">
    <location>
        <begin position="186"/>
        <end position="425"/>
    </location>
</feature>
<dbReference type="STRING" id="1601833.SAMN05518684_101360"/>
<dbReference type="PROSITE" id="PS51494">
    <property type="entry name" value="SPOIVB"/>
    <property type="match status" value="1"/>
</dbReference>
<dbReference type="Proteomes" id="UP000198571">
    <property type="component" value="Unassembled WGS sequence"/>
</dbReference>
<evidence type="ECO:0000259" key="2">
    <source>
        <dbReference type="PROSITE" id="PS51494"/>
    </source>
</evidence>
<accession>A0A1H9PK79</accession>
<dbReference type="InterPro" id="IPR014219">
    <property type="entry name" value="SpoIVB"/>
</dbReference>
<keyword evidence="1" id="KW-0645">Protease</keyword>
<dbReference type="NCBIfam" id="TIGR02860">
    <property type="entry name" value="spore_IV_B"/>
    <property type="match status" value="1"/>
</dbReference>
<dbReference type="SMART" id="SM00228">
    <property type="entry name" value="PDZ"/>
    <property type="match status" value="1"/>
</dbReference>
<name>A0A1H9PK79_9BACI</name>
<dbReference type="InterPro" id="IPR008763">
    <property type="entry name" value="Peptidase_S55"/>
</dbReference>
<dbReference type="Pfam" id="PF17820">
    <property type="entry name" value="PDZ_6"/>
    <property type="match status" value="1"/>
</dbReference>
<keyword evidence="4" id="KW-1185">Reference proteome</keyword>
<dbReference type="EMBL" id="FOGT01000001">
    <property type="protein sequence ID" value="SER48686.1"/>
    <property type="molecule type" value="Genomic_DNA"/>
</dbReference>
<dbReference type="RefSeq" id="WP_093047279.1">
    <property type="nucleotide sequence ID" value="NZ_FOGT01000001.1"/>
</dbReference>
<keyword evidence="1" id="KW-0720">Serine protease</keyword>
<dbReference type="InterPro" id="IPR041489">
    <property type="entry name" value="PDZ_6"/>
</dbReference>
<dbReference type="InterPro" id="IPR001478">
    <property type="entry name" value="PDZ"/>
</dbReference>
<dbReference type="Pfam" id="PF05580">
    <property type="entry name" value="Peptidase_S55"/>
    <property type="match status" value="1"/>
</dbReference>
<dbReference type="AlphaFoldDB" id="A0A1H9PK79"/>
<evidence type="ECO:0000313" key="3">
    <source>
        <dbReference type="EMBL" id="SER48686.1"/>
    </source>
</evidence>
<organism evidence="3 4">
    <name type="scientific">Salipaludibacillus aurantiacus</name>
    <dbReference type="NCBI Taxonomy" id="1601833"/>
    <lineage>
        <taxon>Bacteria</taxon>
        <taxon>Bacillati</taxon>
        <taxon>Bacillota</taxon>
        <taxon>Bacilli</taxon>
        <taxon>Bacillales</taxon>
        <taxon>Bacillaceae</taxon>
    </lineage>
</organism>
<dbReference type="GO" id="GO:0008236">
    <property type="term" value="F:serine-type peptidase activity"/>
    <property type="evidence" value="ECO:0007669"/>
    <property type="project" value="UniProtKB-KW"/>
</dbReference>
<dbReference type="SUPFAM" id="SSF50494">
    <property type="entry name" value="Trypsin-like serine proteases"/>
    <property type="match status" value="1"/>
</dbReference>
<reference evidence="4" key="1">
    <citation type="submission" date="2016-10" db="EMBL/GenBank/DDBJ databases">
        <authorList>
            <person name="Varghese N."/>
            <person name="Submissions S."/>
        </authorList>
    </citation>
    <scope>NUCLEOTIDE SEQUENCE [LARGE SCALE GENOMIC DNA]</scope>
    <source>
        <strain evidence="4">S9</strain>
    </source>
</reference>
<sequence>MNFGWVRKTTGILLLAILFSAAFYPPLQNYLQIPHNIAIFEGQTYDIPNAVSVLNYDDSSVAISNKEDNSVMEALSSSESTVSMGIKGLPLKAMDVSVYPELKVIPGGQSIGVRVKTDGVLVVGHHLMDTDAGKVSPGEASDIRVGDSIIEMNGINISSMNDIQPLVQEAGEQNKPISFKIKRDGKIMKKELTPVKGKGDPRFHLGLFIRDSAAGVGTLTFYEPESGNYGALGHVISDMETKEPIEVGNGEIIRSDVTSIEKGLTGEPGEKLARFSNDRKVLGNISKNTSFGIFGKMHDEARNEEWMDPVEIGLAHQIEEGPAEIYTVVDGEEVQRFDIEIISSTPQQSPATKGLVIKVTDEELLDKTGGIVQGMSGSPIIQNGRIVGAVTHVFVNDPTSGYGCHIEWMLKDAGIDLEKSEQKKAG</sequence>
<keyword evidence="1" id="KW-0378">Hydrolase</keyword>
<proteinExistence type="predicted"/>
<dbReference type="SUPFAM" id="SSF50156">
    <property type="entry name" value="PDZ domain-like"/>
    <property type="match status" value="1"/>
</dbReference>
<protein>
    <submittedName>
        <fullName evidence="3">Stage IV sporulation protein B</fullName>
    </submittedName>
</protein>
<dbReference type="InterPro" id="IPR036034">
    <property type="entry name" value="PDZ_sf"/>
</dbReference>
<evidence type="ECO:0000256" key="1">
    <source>
        <dbReference type="ARBA" id="ARBA00022825"/>
    </source>
</evidence>